<evidence type="ECO:0000313" key="8">
    <source>
        <dbReference type="Proteomes" id="UP000000323"/>
    </source>
</evidence>
<dbReference type="GO" id="GO:0016987">
    <property type="term" value="F:sigma factor activity"/>
    <property type="evidence" value="ECO:0007669"/>
    <property type="project" value="UniProtKB-KW"/>
</dbReference>
<gene>
    <name evidence="7" type="ordered locus">Tter_0477</name>
</gene>
<name>D1CEP2_THET1</name>
<evidence type="ECO:0000256" key="3">
    <source>
        <dbReference type="ARBA" id="ARBA00023082"/>
    </source>
</evidence>
<keyword evidence="2" id="KW-0805">Transcription regulation</keyword>
<dbReference type="STRING" id="525904.Tter_0477"/>
<dbReference type="KEGG" id="ttr:Tter_0477"/>
<evidence type="ECO:0000313" key="7">
    <source>
        <dbReference type="EMBL" id="ACZ41398.1"/>
    </source>
</evidence>
<evidence type="ECO:0000256" key="2">
    <source>
        <dbReference type="ARBA" id="ARBA00023015"/>
    </source>
</evidence>
<dbReference type="PANTHER" id="PTHR43133">
    <property type="entry name" value="RNA POLYMERASE ECF-TYPE SIGMA FACTO"/>
    <property type="match status" value="1"/>
</dbReference>
<dbReference type="HOGENOM" id="CLU_735550_0_0_0"/>
<dbReference type="Gene3D" id="1.10.1740.10">
    <property type="match status" value="1"/>
</dbReference>
<dbReference type="GO" id="GO:0003677">
    <property type="term" value="F:DNA binding"/>
    <property type="evidence" value="ECO:0007669"/>
    <property type="project" value="InterPro"/>
</dbReference>
<dbReference type="InterPro" id="IPR014284">
    <property type="entry name" value="RNA_pol_sigma-70_dom"/>
</dbReference>
<dbReference type="Proteomes" id="UP000000323">
    <property type="component" value="Chromosome 1"/>
</dbReference>
<dbReference type="InterPro" id="IPR013324">
    <property type="entry name" value="RNA_pol_sigma_r3/r4-like"/>
</dbReference>
<dbReference type="CDD" id="cd06171">
    <property type="entry name" value="Sigma70_r4"/>
    <property type="match status" value="1"/>
</dbReference>
<dbReference type="PANTHER" id="PTHR43133:SF25">
    <property type="entry name" value="RNA POLYMERASE SIGMA FACTOR RFAY-RELATED"/>
    <property type="match status" value="1"/>
</dbReference>
<dbReference type="Gene3D" id="1.10.10.10">
    <property type="entry name" value="Winged helix-like DNA-binding domain superfamily/Winged helix DNA-binding domain"/>
    <property type="match status" value="1"/>
</dbReference>
<dbReference type="GO" id="GO:0006352">
    <property type="term" value="P:DNA-templated transcription initiation"/>
    <property type="evidence" value="ECO:0007669"/>
    <property type="project" value="InterPro"/>
</dbReference>
<dbReference type="RefSeq" id="WP_012874433.1">
    <property type="nucleotide sequence ID" value="NC_013525.1"/>
</dbReference>
<protein>
    <submittedName>
        <fullName evidence="7">RNA polymerase, sigma-24 subunit, ECF subfamily</fullName>
    </submittedName>
</protein>
<evidence type="ECO:0000256" key="4">
    <source>
        <dbReference type="ARBA" id="ARBA00023163"/>
    </source>
</evidence>
<dbReference type="SUPFAM" id="SSF88659">
    <property type="entry name" value="Sigma3 and sigma4 domains of RNA polymerase sigma factors"/>
    <property type="match status" value="1"/>
</dbReference>
<accession>D1CEP2</accession>
<sequence length="376" mass="42877">MTPNAQSFEVQERERLVRIYRSLTGDPDTAEDLAQEAIIEAWRNKHKLHDPSGRWRWLSNIARKVYLRWSRDRARDYRRMEIVGQDLSNRLELMEDPELSIELEREELATILDEALRHLPAETRSILLQHVVEGMPQADIARKLGISEGAVAVRIHRGKLLLRKILLSRPDYVGIYNIGASPSSWQPTDIWCPFCGLDKLQGKLDPATDTFMMKCPTCTPSPDDQLINGSNIGIARSYTTLNGALNKLMKEACEYYGQGLRTRRTQCLSCGTTIPLWIELAPDSECPIKTSMHFITAICQHCQEESRSLLAGHALSLPQGRAFWKANKRIRMLPEQNVEREGRKAAVTAFESVSRSAKYEVVYALDNYDILLINNR</sequence>
<reference evidence="8" key="1">
    <citation type="journal article" date="2010" name="Stand. Genomic Sci.">
        <title>Complete genome sequence of 'Thermobaculum terrenum' type strain (YNP1).</title>
        <authorList>
            <person name="Kiss H."/>
            <person name="Cleland D."/>
            <person name="Lapidus A."/>
            <person name="Lucas S."/>
            <person name="Glavina Del Rio T."/>
            <person name="Nolan M."/>
            <person name="Tice H."/>
            <person name="Han C."/>
            <person name="Goodwin L."/>
            <person name="Pitluck S."/>
            <person name="Liolios K."/>
            <person name="Ivanova N."/>
            <person name="Mavromatis K."/>
            <person name="Ovchinnikova G."/>
            <person name="Pati A."/>
            <person name="Chen A."/>
            <person name="Palaniappan K."/>
            <person name="Land M."/>
            <person name="Hauser L."/>
            <person name="Chang Y."/>
            <person name="Jeffries C."/>
            <person name="Lu M."/>
            <person name="Brettin T."/>
            <person name="Detter J."/>
            <person name="Goker M."/>
            <person name="Tindall B."/>
            <person name="Beck B."/>
            <person name="McDermott T."/>
            <person name="Woyke T."/>
            <person name="Bristow J."/>
            <person name="Eisen J."/>
            <person name="Markowitz V."/>
            <person name="Hugenholtz P."/>
            <person name="Kyrpides N."/>
            <person name="Klenk H."/>
            <person name="Cheng J."/>
        </authorList>
    </citation>
    <scope>NUCLEOTIDE SEQUENCE [LARGE SCALE GENOMIC DNA]</scope>
    <source>
        <strain evidence="8">ATCC BAA-798 / YNP1</strain>
    </source>
</reference>
<dbReference type="Pfam" id="PF04542">
    <property type="entry name" value="Sigma70_r2"/>
    <property type="match status" value="1"/>
</dbReference>
<dbReference type="Pfam" id="PF08281">
    <property type="entry name" value="Sigma70_r4_2"/>
    <property type="match status" value="1"/>
</dbReference>
<dbReference type="SUPFAM" id="SSF88946">
    <property type="entry name" value="Sigma2 domain of RNA polymerase sigma factors"/>
    <property type="match status" value="1"/>
</dbReference>
<evidence type="ECO:0000259" key="5">
    <source>
        <dbReference type="Pfam" id="PF04542"/>
    </source>
</evidence>
<dbReference type="AlphaFoldDB" id="D1CEP2"/>
<proteinExistence type="inferred from homology"/>
<keyword evidence="4" id="KW-0804">Transcription</keyword>
<evidence type="ECO:0000256" key="1">
    <source>
        <dbReference type="ARBA" id="ARBA00010641"/>
    </source>
</evidence>
<keyword evidence="8" id="KW-1185">Reference proteome</keyword>
<dbReference type="InterPro" id="IPR036388">
    <property type="entry name" value="WH-like_DNA-bd_sf"/>
</dbReference>
<organism evidence="7 8">
    <name type="scientific">Thermobaculum terrenum (strain ATCC BAA-798 / CCMEE 7001 / YNP1)</name>
    <dbReference type="NCBI Taxonomy" id="525904"/>
    <lineage>
        <taxon>Bacteria</taxon>
        <taxon>Bacillati</taxon>
        <taxon>Chloroflexota</taxon>
        <taxon>Chloroflexia</taxon>
        <taxon>Candidatus Thermobaculales</taxon>
        <taxon>Candidatus Thermobaculaceae</taxon>
        <taxon>Thermobaculum</taxon>
    </lineage>
</organism>
<dbReference type="InterPro" id="IPR013249">
    <property type="entry name" value="RNA_pol_sigma70_r4_t2"/>
</dbReference>
<feature type="domain" description="RNA polymerase sigma-70 region 2" evidence="5">
    <location>
        <begin position="13"/>
        <end position="75"/>
    </location>
</feature>
<dbReference type="InterPro" id="IPR039425">
    <property type="entry name" value="RNA_pol_sigma-70-like"/>
</dbReference>
<keyword evidence="3" id="KW-0731">Sigma factor</keyword>
<feature type="domain" description="RNA polymerase sigma factor 70 region 4 type 2" evidence="6">
    <location>
        <begin position="111"/>
        <end position="160"/>
    </location>
</feature>
<dbReference type="NCBIfam" id="TIGR02937">
    <property type="entry name" value="sigma70-ECF"/>
    <property type="match status" value="1"/>
</dbReference>
<dbReference type="InterPro" id="IPR013325">
    <property type="entry name" value="RNA_pol_sigma_r2"/>
</dbReference>
<dbReference type="EMBL" id="CP001825">
    <property type="protein sequence ID" value="ACZ41398.1"/>
    <property type="molecule type" value="Genomic_DNA"/>
</dbReference>
<comment type="similarity">
    <text evidence="1">Belongs to the sigma-70 factor family. ECF subfamily.</text>
</comment>
<dbReference type="InterPro" id="IPR007627">
    <property type="entry name" value="RNA_pol_sigma70_r2"/>
</dbReference>
<evidence type="ECO:0000259" key="6">
    <source>
        <dbReference type="Pfam" id="PF08281"/>
    </source>
</evidence>
<dbReference type="eggNOG" id="COG1595">
    <property type="taxonomic scope" value="Bacteria"/>
</dbReference>